<evidence type="ECO:0000313" key="3">
    <source>
        <dbReference type="Proteomes" id="UP000012960"/>
    </source>
</evidence>
<dbReference type="FunCoup" id="A0A804I5T2">
    <property type="interactions" value="3600"/>
</dbReference>
<evidence type="ECO:0000313" key="2">
    <source>
        <dbReference type="EnsemblPlants" id="Ma02_p22750.1"/>
    </source>
</evidence>
<dbReference type="Gramene" id="Ma02_t22750.1">
    <property type="protein sequence ID" value="Ma02_p22750.1"/>
    <property type="gene ID" value="Ma02_g22750"/>
</dbReference>
<dbReference type="OrthoDB" id="1921902at2759"/>
<dbReference type="EnsemblPlants" id="Ma02_t22750.1">
    <property type="protein sequence ID" value="Ma02_p22750.1"/>
    <property type="gene ID" value="Ma02_g22750"/>
</dbReference>
<feature type="compositionally biased region" description="Basic and acidic residues" evidence="1">
    <location>
        <begin position="152"/>
        <end position="165"/>
    </location>
</feature>
<accession>A0A804I5T2</accession>
<proteinExistence type="predicted"/>
<name>A0A804I5T2_MUSAM</name>
<organism evidence="2 3">
    <name type="scientific">Musa acuminata subsp. malaccensis</name>
    <name type="common">Wild banana</name>
    <name type="synonym">Musa malaccensis</name>
    <dbReference type="NCBI Taxonomy" id="214687"/>
    <lineage>
        <taxon>Eukaryota</taxon>
        <taxon>Viridiplantae</taxon>
        <taxon>Streptophyta</taxon>
        <taxon>Embryophyta</taxon>
        <taxon>Tracheophyta</taxon>
        <taxon>Spermatophyta</taxon>
        <taxon>Magnoliopsida</taxon>
        <taxon>Liliopsida</taxon>
        <taxon>Zingiberales</taxon>
        <taxon>Musaceae</taxon>
        <taxon>Musa</taxon>
    </lineage>
</organism>
<dbReference type="InParanoid" id="A0A804I5T2"/>
<dbReference type="PANTHER" id="PTHR36022">
    <property type="entry name" value="GPI-ANCHORED ADHESIN-LIKE PROTEIN"/>
    <property type="match status" value="1"/>
</dbReference>
<dbReference type="PANTHER" id="PTHR36022:SF1">
    <property type="entry name" value="GPI-ANCHORED ADHESIN-LIKE PROTEIN"/>
    <property type="match status" value="1"/>
</dbReference>
<sequence>MGRDVTNGPPKLERRSSKESLAKKFEARKKLSPRNPLKELNSGSVPPPFGSAEAPKGGCFRFLLPNSSAKEPLARSKPRPRTPRSAPSNPRNDATNPRNLTNPSRYRTQKNESKSSPGVPKQLGSSKPSKPRTPDLLQLWNKRRPASNEQNPDSKFDLEEGSEGKEVEQMITLTPTSATTPPVQASISPEVPVDASAVAATPACFAAGHVIARVHDRRKCRPRGILTIGGCGLDIEDVNVGGTDPTRVSAIPPPLAVASIRWLSSPSEKVNSDLGSSVSSSSKVHMVHRPAEASVDWLLPTCEGGDSMPRDEFSLQTRTSLDHGFWGFSPNNSNMVNSPDLRGLLDFKPPGLEETPSSGIGIQKTPTTGGSISPFSMILERIAKTSKSKLLRPQQERGAHRYGSALESSTFSGSSWIEGHAICTPSSSSSSTKKLNLSDLKIDKMAEAIENISWSPKPVSNETSCQVPSTKLNFQFGCLATPSNSVDLNRFQNPSCDRYSAVKNICAKEQVFPSSQTRISWREGLVSRIFEMGELDGSQWLSDDEDNFNHHEEDRAGPIANLKFEPRNSSSILKNQNEQIATAGFGSIEFVFDAEKVEAKVPPEGPISCAESISIEGLVLDSSGDSDWKFFYKNHLFEV</sequence>
<keyword evidence="3" id="KW-1185">Reference proteome</keyword>
<protein>
    <submittedName>
        <fullName evidence="2">Uncharacterized protein</fullName>
    </submittedName>
</protein>
<feature type="compositionally biased region" description="Polar residues" evidence="1">
    <location>
        <begin position="85"/>
        <end position="106"/>
    </location>
</feature>
<dbReference type="OMA" id="VNACCLQ"/>
<evidence type="ECO:0000256" key="1">
    <source>
        <dbReference type="SAM" id="MobiDB-lite"/>
    </source>
</evidence>
<feature type="region of interest" description="Disordered" evidence="1">
    <location>
        <begin position="1"/>
        <end position="165"/>
    </location>
</feature>
<dbReference type="Proteomes" id="UP000012960">
    <property type="component" value="Unplaced"/>
</dbReference>
<feature type="compositionally biased region" description="Basic and acidic residues" evidence="1">
    <location>
        <begin position="11"/>
        <end position="29"/>
    </location>
</feature>
<dbReference type="AlphaFoldDB" id="A0A804I5T2"/>
<reference evidence="2" key="1">
    <citation type="submission" date="2021-05" db="UniProtKB">
        <authorList>
            <consortium name="EnsemblPlants"/>
        </authorList>
    </citation>
    <scope>IDENTIFICATION</scope>
    <source>
        <strain evidence="2">subsp. malaccensis</strain>
    </source>
</reference>